<evidence type="ECO:0000313" key="2">
    <source>
        <dbReference type="EMBL" id="HIQ90886.1"/>
    </source>
</evidence>
<name>A0A9D1CZZ0_9FIRM</name>
<evidence type="ECO:0000313" key="3">
    <source>
        <dbReference type="Proteomes" id="UP000886786"/>
    </source>
</evidence>
<reference evidence="2" key="1">
    <citation type="submission" date="2020-10" db="EMBL/GenBank/DDBJ databases">
        <authorList>
            <person name="Gilroy R."/>
        </authorList>
    </citation>
    <scope>NUCLEOTIDE SEQUENCE</scope>
    <source>
        <strain evidence="2">CHK147-3167</strain>
    </source>
</reference>
<keyword evidence="1" id="KW-0812">Transmembrane</keyword>
<reference evidence="2" key="2">
    <citation type="journal article" date="2021" name="PeerJ">
        <title>Extensive microbial diversity within the chicken gut microbiome revealed by metagenomics and culture.</title>
        <authorList>
            <person name="Gilroy R."/>
            <person name="Ravi A."/>
            <person name="Getino M."/>
            <person name="Pursley I."/>
            <person name="Horton D.L."/>
            <person name="Alikhan N.F."/>
            <person name="Baker D."/>
            <person name="Gharbi K."/>
            <person name="Hall N."/>
            <person name="Watson M."/>
            <person name="Adriaenssens E.M."/>
            <person name="Foster-Nyarko E."/>
            <person name="Jarju S."/>
            <person name="Secka A."/>
            <person name="Antonio M."/>
            <person name="Oren A."/>
            <person name="Chaudhuri R.R."/>
            <person name="La Ragione R."/>
            <person name="Hildebrand F."/>
            <person name="Pallen M.J."/>
        </authorList>
    </citation>
    <scope>NUCLEOTIDE SEQUENCE</scope>
    <source>
        <strain evidence="2">CHK147-3167</strain>
    </source>
</reference>
<accession>A0A9D1CZZ0</accession>
<gene>
    <name evidence="2" type="ORF">IAB27_04605</name>
</gene>
<sequence>MADRTWDSINRSVINGGPISDGSDYKMMAGKSSKELLDEALDQRHREFIGGNQFKDIQKVFNRENELNLSDEEIFMRHIGLSSKDATTSNAYVDMARINSIGSDKVVTDERKKVKTDKKTMEVYKKTASFVAGVAAVCALVFSGLSVSNALETYNLAKNTIGYQSVDENTHRTEDNKGYWYDTDSIASDIVSSNDYDDNIYGAYYKIDSNGANVFGTMNDIIAKSSDYTDFKDYLKDHGLLKDDGTIDINKYEAQASMALKEHMENNTGERTR</sequence>
<protein>
    <submittedName>
        <fullName evidence="2">Uncharacterized protein</fullName>
    </submittedName>
</protein>
<proteinExistence type="predicted"/>
<feature type="transmembrane region" description="Helical" evidence="1">
    <location>
        <begin position="128"/>
        <end position="151"/>
    </location>
</feature>
<dbReference type="EMBL" id="DVFV01000085">
    <property type="protein sequence ID" value="HIQ90886.1"/>
    <property type="molecule type" value="Genomic_DNA"/>
</dbReference>
<comment type="caution">
    <text evidence="2">The sequence shown here is derived from an EMBL/GenBank/DDBJ whole genome shotgun (WGS) entry which is preliminary data.</text>
</comment>
<evidence type="ECO:0000256" key="1">
    <source>
        <dbReference type="SAM" id="Phobius"/>
    </source>
</evidence>
<organism evidence="2 3">
    <name type="scientific">Candidatus Coprosoma intestinipullorum</name>
    <dbReference type="NCBI Taxonomy" id="2840752"/>
    <lineage>
        <taxon>Bacteria</taxon>
        <taxon>Bacillati</taxon>
        <taxon>Bacillota</taxon>
        <taxon>Bacillota incertae sedis</taxon>
        <taxon>Candidatus Coprosoma</taxon>
    </lineage>
</organism>
<keyword evidence="1" id="KW-1133">Transmembrane helix</keyword>
<dbReference type="Proteomes" id="UP000886786">
    <property type="component" value="Unassembled WGS sequence"/>
</dbReference>
<dbReference type="AlphaFoldDB" id="A0A9D1CZZ0"/>
<keyword evidence="1" id="KW-0472">Membrane</keyword>